<accession>A0AAF0UFZ0</accession>
<dbReference type="EMBL" id="CP133620">
    <property type="protein sequence ID" value="WMV45045.1"/>
    <property type="molecule type" value="Genomic_DNA"/>
</dbReference>
<dbReference type="AlphaFoldDB" id="A0AAF0UFZ0"/>
<keyword evidence="2" id="KW-1185">Reference proteome</keyword>
<reference evidence="1" key="1">
    <citation type="submission" date="2023-08" db="EMBL/GenBank/DDBJ databases">
        <title>A de novo genome assembly of Solanum verrucosum Schlechtendal, a Mexican diploid species geographically isolated from the other diploid A-genome species in potato relatives.</title>
        <authorList>
            <person name="Hosaka K."/>
        </authorList>
    </citation>
    <scope>NUCLEOTIDE SEQUENCE</scope>
    <source>
        <tissue evidence="1">Young leaves</tissue>
    </source>
</reference>
<feature type="non-terminal residue" evidence="1">
    <location>
        <position position="34"/>
    </location>
</feature>
<evidence type="ECO:0000313" key="2">
    <source>
        <dbReference type="Proteomes" id="UP001234989"/>
    </source>
</evidence>
<dbReference type="Proteomes" id="UP001234989">
    <property type="component" value="Chromosome 9"/>
</dbReference>
<protein>
    <submittedName>
        <fullName evidence="1">Uncharacterized protein</fullName>
    </submittedName>
</protein>
<proteinExistence type="predicted"/>
<evidence type="ECO:0000313" key="1">
    <source>
        <dbReference type="EMBL" id="WMV45045.1"/>
    </source>
</evidence>
<organism evidence="1 2">
    <name type="scientific">Solanum verrucosum</name>
    <dbReference type="NCBI Taxonomy" id="315347"/>
    <lineage>
        <taxon>Eukaryota</taxon>
        <taxon>Viridiplantae</taxon>
        <taxon>Streptophyta</taxon>
        <taxon>Embryophyta</taxon>
        <taxon>Tracheophyta</taxon>
        <taxon>Spermatophyta</taxon>
        <taxon>Magnoliopsida</taxon>
        <taxon>eudicotyledons</taxon>
        <taxon>Gunneridae</taxon>
        <taxon>Pentapetalae</taxon>
        <taxon>asterids</taxon>
        <taxon>lamiids</taxon>
        <taxon>Solanales</taxon>
        <taxon>Solanaceae</taxon>
        <taxon>Solanoideae</taxon>
        <taxon>Solaneae</taxon>
        <taxon>Solanum</taxon>
    </lineage>
</organism>
<name>A0AAF0UFZ0_SOLVR</name>
<sequence>MRWLELLKDYDMSVFYHPCKANVVVDAMSRLSMG</sequence>
<gene>
    <name evidence="1" type="ORF">MTR67_038430</name>
</gene>